<name>A0A1E7XXZ1_BIFAD</name>
<protein>
    <submittedName>
        <fullName evidence="1">Uncharacterized protein</fullName>
    </submittedName>
</protein>
<accession>A0A1E7XXZ1</accession>
<dbReference type="EMBL" id="MAXD01000013">
    <property type="protein sequence ID" value="OFA33701.1"/>
    <property type="molecule type" value="Genomic_DNA"/>
</dbReference>
<dbReference type="Proteomes" id="UP000175684">
    <property type="component" value="Unassembled WGS sequence"/>
</dbReference>
<sequence>MSECPYCSRKPGGKDMHPIETHPLDRDCMHFYKDLYSPPMTLVMREMAVPHALPMVFGDLSYETPVGGEGRGAHCLALGMDDDYVYFGVVPTEPGELPGKNARICREHAAELGSILVSECRSKELCQGFEWHILRILERVRDDPDADLEACAREIYHGVTDAD</sequence>
<gene>
    <name evidence="1" type="ORF">BBK15_09515</name>
</gene>
<dbReference type="AlphaFoldDB" id="A0A1E7XXZ1"/>
<proteinExistence type="predicted"/>
<comment type="caution">
    <text evidence="1">The sequence shown here is derived from an EMBL/GenBank/DDBJ whole genome shotgun (WGS) entry which is preliminary data.</text>
</comment>
<dbReference type="RefSeq" id="WP_070122992.1">
    <property type="nucleotide sequence ID" value="NZ_MAXD01000013.1"/>
</dbReference>
<reference evidence="1 2" key="1">
    <citation type="submission" date="2016-07" db="EMBL/GenBank/DDBJ databases">
        <title>Draft Genome Sequence of Bifidobacterium adolescentis strain Km 4.</title>
        <authorList>
            <person name="Danilenko V.N."/>
        </authorList>
    </citation>
    <scope>NUCLEOTIDE SEQUENCE [LARGE SCALE GENOMIC DNA]</scope>
    <source>
        <strain evidence="1 2">Km 4</strain>
    </source>
</reference>
<organism evidence="1 2">
    <name type="scientific">Bifidobacterium adolescentis</name>
    <dbReference type="NCBI Taxonomy" id="1680"/>
    <lineage>
        <taxon>Bacteria</taxon>
        <taxon>Bacillati</taxon>
        <taxon>Actinomycetota</taxon>
        <taxon>Actinomycetes</taxon>
        <taxon>Bifidobacteriales</taxon>
        <taxon>Bifidobacteriaceae</taxon>
        <taxon>Bifidobacterium</taxon>
    </lineage>
</organism>
<evidence type="ECO:0000313" key="2">
    <source>
        <dbReference type="Proteomes" id="UP000175684"/>
    </source>
</evidence>
<evidence type="ECO:0000313" key="1">
    <source>
        <dbReference type="EMBL" id="OFA33701.1"/>
    </source>
</evidence>